<dbReference type="GO" id="GO:0044550">
    <property type="term" value="P:secondary metabolite biosynthetic process"/>
    <property type="evidence" value="ECO:0007669"/>
    <property type="project" value="TreeGrafter"/>
</dbReference>
<name>A0A8J3FBG2_9ACTN</name>
<dbReference type="PANTHER" id="PTHR45527">
    <property type="entry name" value="NONRIBOSOMAL PEPTIDE SYNTHETASE"/>
    <property type="match status" value="1"/>
</dbReference>
<feature type="region of interest" description="Disordered" evidence="1">
    <location>
        <begin position="719"/>
        <end position="746"/>
    </location>
</feature>
<dbReference type="SUPFAM" id="SSF56801">
    <property type="entry name" value="Acetyl-CoA synthetase-like"/>
    <property type="match status" value="1"/>
</dbReference>
<feature type="compositionally biased region" description="Basic and acidic residues" evidence="1">
    <location>
        <begin position="722"/>
        <end position="733"/>
    </location>
</feature>
<feature type="compositionally biased region" description="Basic and acidic residues" evidence="1">
    <location>
        <begin position="1223"/>
        <end position="1241"/>
    </location>
</feature>
<dbReference type="EMBL" id="BMQB01000002">
    <property type="protein sequence ID" value="GGJ83533.1"/>
    <property type="molecule type" value="Genomic_DNA"/>
</dbReference>
<dbReference type="Gene3D" id="2.160.10.10">
    <property type="entry name" value="Hexapeptide repeat proteins"/>
    <property type="match status" value="2"/>
</dbReference>
<evidence type="ECO:0000313" key="5">
    <source>
        <dbReference type="Proteomes" id="UP000649739"/>
    </source>
</evidence>
<dbReference type="InterPro" id="IPR042099">
    <property type="entry name" value="ANL_N_sf"/>
</dbReference>
<feature type="compositionally biased region" description="Low complexity" evidence="1">
    <location>
        <begin position="1246"/>
        <end position="1259"/>
    </location>
</feature>
<feature type="region of interest" description="Disordered" evidence="1">
    <location>
        <begin position="469"/>
        <end position="515"/>
    </location>
</feature>
<dbReference type="SUPFAM" id="SSF51161">
    <property type="entry name" value="Trimeric LpxA-like enzymes"/>
    <property type="match status" value="3"/>
</dbReference>
<feature type="transmembrane region" description="Helical" evidence="2">
    <location>
        <begin position="1037"/>
        <end position="1060"/>
    </location>
</feature>
<feature type="region of interest" description="Disordered" evidence="1">
    <location>
        <begin position="1195"/>
        <end position="1259"/>
    </location>
</feature>
<dbReference type="RefSeq" id="WP_189168987.1">
    <property type="nucleotide sequence ID" value="NZ_BMQB01000002.1"/>
</dbReference>
<reference evidence="4" key="1">
    <citation type="journal article" date="2014" name="Int. J. Syst. Evol. Microbiol.">
        <title>Complete genome sequence of Corynebacterium casei LMG S-19264T (=DSM 44701T), isolated from a smear-ripened cheese.</title>
        <authorList>
            <consortium name="US DOE Joint Genome Institute (JGI-PGF)"/>
            <person name="Walter F."/>
            <person name="Albersmeier A."/>
            <person name="Kalinowski J."/>
            <person name="Ruckert C."/>
        </authorList>
    </citation>
    <scope>NUCLEOTIDE SEQUENCE</scope>
    <source>
        <strain evidence="4">JCM 3090</strain>
    </source>
</reference>
<keyword evidence="2" id="KW-0812">Transmembrane</keyword>
<feature type="transmembrane region" description="Helical" evidence="2">
    <location>
        <begin position="761"/>
        <end position="785"/>
    </location>
</feature>
<feature type="region of interest" description="Disordered" evidence="1">
    <location>
        <begin position="389"/>
        <end position="451"/>
    </location>
</feature>
<evidence type="ECO:0000313" key="4">
    <source>
        <dbReference type="EMBL" id="GGJ83533.1"/>
    </source>
</evidence>
<dbReference type="InterPro" id="IPR000873">
    <property type="entry name" value="AMP-dep_synth/lig_dom"/>
</dbReference>
<feature type="transmembrane region" description="Helical" evidence="2">
    <location>
        <begin position="797"/>
        <end position="819"/>
    </location>
</feature>
<keyword evidence="2" id="KW-0472">Membrane</keyword>
<dbReference type="Proteomes" id="UP000649739">
    <property type="component" value="Unassembled WGS sequence"/>
</dbReference>
<evidence type="ECO:0000256" key="1">
    <source>
        <dbReference type="SAM" id="MobiDB-lite"/>
    </source>
</evidence>
<comment type="caution">
    <text evidence="4">The sequence shown here is derived from an EMBL/GenBank/DDBJ whole genome shotgun (WGS) entry which is preliminary data.</text>
</comment>
<feature type="transmembrane region" description="Helical" evidence="2">
    <location>
        <begin position="565"/>
        <end position="587"/>
    </location>
</feature>
<keyword evidence="2" id="KW-1133">Transmembrane helix</keyword>
<feature type="compositionally biased region" description="Pro residues" evidence="1">
    <location>
        <begin position="494"/>
        <end position="510"/>
    </location>
</feature>
<dbReference type="Gene3D" id="3.40.50.12780">
    <property type="entry name" value="N-terminal domain of ligase-like"/>
    <property type="match status" value="1"/>
</dbReference>
<feature type="transmembrane region" description="Helical" evidence="2">
    <location>
        <begin position="1005"/>
        <end position="1025"/>
    </location>
</feature>
<dbReference type="AlphaFoldDB" id="A0A8J3FBG2"/>
<organism evidence="4 5">
    <name type="scientific">Pilimelia anulata</name>
    <dbReference type="NCBI Taxonomy" id="53371"/>
    <lineage>
        <taxon>Bacteria</taxon>
        <taxon>Bacillati</taxon>
        <taxon>Actinomycetota</taxon>
        <taxon>Actinomycetes</taxon>
        <taxon>Micromonosporales</taxon>
        <taxon>Micromonosporaceae</taxon>
        <taxon>Pilimelia</taxon>
    </lineage>
</organism>
<protein>
    <recommendedName>
        <fullName evidence="3">AMP-dependent synthetase/ligase domain-containing protein</fullName>
    </recommendedName>
</protein>
<dbReference type="Pfam" id="PF00501">
    <property type="entry name" value="AMP-binding"/>
    <property type="match status" value="1"/>
</dbReference>
<sequence>MTSSADPRLRAVFSATVDRQPNAIAVVCEDRFLTYAELADLTDRLARRLRQHGVRRGDVVAVHFAPSELPIIAILACHSLAATYVPLDAHYPTERIAGIIAELGVTWCVTERDLGDRVAPLLAARRTIAISHDSAFFTAGVPAEQRTRINEAEPDDPAYVTYTRDAAGNRRAVVAEHRHVAAYLAGFAEVCQTTVGDRVYQGHSLSFDGSVAEIWAALATGATLVVPDVDAPTGGPGLAAVLAALDITHLATTPAGLAGLDPAAVPALRAVVLSGGACPPDLIDRWTARGTTLLNVYGPAETTVHALVKRCEPGQPVTLGRALPGYAVDVVDTGLQPVVDGHTGELLLGGPALAAGYVGDPDLTNDRFVTLDGGRRAFRTGDRVRRRTDGELEYRGRARVPGQGAIPRQRSGAHDADPAPAAGADPHAPADPKPAAPAAERDRPAVPADPAGAVRGVARPIAAAPAAAAFIPAQRPAPGSRSRRPRTDGTPTLIGPPTPTPPLYPPPPPTARDVFRDHSADDRAATRRRQTLALYPIAALYAVPAGIAGALLADWAGGGRGLPGLLGGLALLGLLTWPALLAVALAAKWLIIGRYAAGEYPVGGPYYRKWWLVERFRAASGAGLLAGTPALPVYLRLLGARVGPGCRVDTATVGAVDLLTLGADSSVGTGADLRGWRVEAGLLRIGPVSVGARAFVGSHATLAPGSAVGDDGALDDGSALADGERLPAGEHRRGTPAVPARVPLPAPDAPAGRGRRLGYGLLHLAAGYAVLAAHAVALLPAVLLYRLLTPAVGGWSAAAAVIVATPVLVPLAAVLLAAVRRLLVGTVYAGEVAVHSPAYLRRWVGDQIDRGARAALAPLYGTLFAGRLLRLFGAQTAPGIEIDRPALLAPEMLNLGAGSHLAAGAVVGPRRAYGGVLTIAANRVGRHSEVGDGALLPPGVSVGNDSVVDAGALLPVGGPRPGDGARLAGAPAYPVAPAAPPPAPHPRTGRERLVRGLLDGLRVPLAYGLALAGLVAFVAPVYALWSRFGAWAALPAAPLAALLAGAAVLLATAALKALVLGRVTARDVPRWSPYAHLYGLVQAVYDTVAAPLLAPLVGTPRLARLLRLFGATIGSHVHLGTTALSGFDLIHVDDFATVDADATLRGGLLAAQRLHTAPVTVAAAATVGAGALLLAGATVGADAALAARTVLPPGADTPPGARLHGVPGRPVGADAPPPAAGLPRRDGGPVEGGRAERRGADGGDGVRPALGAVAPAPGA</sequence>
<dbReference type="PANTHER" id="PTHR45527:SF1">
    <property type="entry name" value="FATTY ACID SYNTHASE"/>
    <property type="match status" value="1"/>
</dbReference>
<evidence type="ECO:0000259" key="3">
    <source>
        <dbReference type="Pfam" id="PF00501"/>
    </source>
</evidence>
<dbReference type="GO" id="GO:0005737">
    <property type="term" value="C:cytoplasm"/>
    <property type="evidence" value="ECO:0007669"/>
    <property type="project" value="TreeGrafter"/>
</dbReference>
<feature type="compositionally biased region" description="Low complexity" evidence="1">
    <location>
        <begin position="1205"/>
        <end position="1214"/>
    </location>
</feature>
<feature type="compositionally biased region" description="Low complexity" evidence="1">
    <location>
        <begin position="418"/>
        <end position="427"/>
    </location>
</feature>
<feature type="domain" description="AMP-dependent synthetase/ligase" evidence="3">
    <location>
        <begin position="14"/>
        <end position="357"/>
    </location>
</feature>
<dbReference type="GO" id="GO:0043041">
    <property type="term" value="P:amino acid activation for nonribosomal peptide biosynthetic process"/>
    <property type="evidence" value="ECO:0007669"/>
    <property type="project" value="TreeGrafter"/>
</dbReference>
<feature type="compositionally biased region" description="Low complexity" evidence="1">
    <location>
        <begin position="469"/>
        <end position="480"/>
    </location>
</feature>
<evidence type="ECO:0000256" key="2">
    <source>
        <dbReference type="SAM" id="Phobius"/>
    </source>
</evidence>
<dbReference type="GO" id="GO:0031177">
    <property type="term" value="F:phosphopantetheine binding"/>
    <property type="evidence" value="ECO:0007669"/>
    <property type="project" value="TreeGrafter"/>
</dbReference>
<keyword evidence="5" id="KW-1185">Reference proteome</keyword>
<proteinExistence type="predicted"/>
<accession>A0A8J3FBG2</accession>
<reference evidence="4" key="2">
    <citation type="submission" date="2020-09" db="EMBL/GenBank/DDBJ databases">
        <authorList>
            <person name="Sun Q."/>
            <person name="Ohkuma M."/>
        </authorList>
    </citation>
    <scope>NUCLEOTIDE SEQUENCE</scope>
    <source>
        <strain evidence="4">JCM 3090</strain>
    </source>
</reference>
<dbReference type="InterPro" id="IPR011004">
    <property type="entry name" value="Trimer_LpxA-like_sf"/>
</dbReference>
<gene>
    <name evidence="4" type="ORF">GCM10010123_11470</name>
</gene>
<feature type="transmembrane region" description="Helical" evidence="2">
    <location>
        <begin position="532"/>
        <end position="553"/>
    </location>
</feature>